<sequence>MLSKEKMARINELARKKKATGLTEKEAKEQSSLRSEYLAAFRSQMLDTLTNTKIIDPLGNDVTPEKIKIRKKNNLH</sequence>
<dbReference type="EMBL" id="JAGYPE010000001">
    <property type="protein sequence ID" value="MBS4180715.1"/>
    <property type="molecule type" value="Genomic_DNA"/>
</dbReference>
<comment type="subcellular location">
    <subcellularLocation>
        <location evidence="2">Cytoplasm</location>
    </subcellularLocation>
</comment>
<dbReference type="EMBL" id="JAGYPE020000017">
    <property type="protein sequence ID" value="MCH6266197.1"/>
    <property type="molecule type" value="Genomic_DNA"/>
</dbReference>
<organism evidence="3">
    <name type="scientific">Neobacillus citreus</name>
    <dbReference type="NCBI Taxonomy" id="2833578"/>
    <lineage>
        <taxon>Bacteria</taxon>
        <taxon>Bacillati</taxon>
        <taxon>Bacillota</taxon>
        <taxon>Bacilli</taxon>
        <taxon>Bacillales</taxon>
        <taxon>Bacillaceae</taxon>
        <taxon>Neobacillus</taxon>
    </lineage>
</organism>
<dbReference type="InterPro" id="IPR009242">
    <property type="entry name" value="DUF896"/>
</dbReference>
<keyword evidence="5" id="KW-1185">Reference proteome</keyword>
<protein>
    <recommendedName>
        <fullName evidence="2">UPF0291 protein KHB02_011755</fullName>
    </recommendedName>
</protein>
<dbReference type="RefSeq" id="WP_213140665.1">
    <property type="nucleotide sequence ID" value="NZ_JAGYPE020000017.1"/>
</dbReference>
<dbReference type="AlphaFoldDB" id="A0A942Y8B4"/>
<evidence type="ECO:0000313" key="3">
    <source>
        <dbReference type="EMBL" id="MBS4180715.1"/>
    </source>
</evidence>
<accession>A0A942Y8B4</accession>
<evidence type="ECO:0000256" key="2">
    <source>
        <dbReference type="HAMAP-Rule" id="MF_01103"/>
    </source>
</evidence>
<comment type="similarity">
    <text evidence="2">Belongs to the UPF0291 family.</text>
</comment>
<dbReference type="Gene3D" id="1.10.287.540">
    <property type="entry name" value="Helix hairpin bin"/>
    <property type="match status" value="1"/>
</dbReference>
<keyword evidence="1 2" id="KW-0963">Cytoplasm</keyword>
<name>A0A942Y8B4_9BACI</name>
<dbReference type="HAMAP" id="MF_01103">
    <property type="entry name" value="UPF0291"/>
    <property type="match status" value="1"/>
</dbReference>
<reference evidence="3" key="1">
    <citation type="submission" date="2021-05" db="EMBL/GenBank/DDBJ databases">
        <title>Novel Bacillus species.</title>
        <authorList>
            <person name="Liu G."/>
        </authorList>
    </citation>
    <scope>NUCLEOTIDE SEQUENCE</scope>
    <source>
        <strain evidence="3 5">FJAT-50051</strain>
    </source>
</reference>
<proteinExistence type="inferred from homology"/>
<dbReference type="PANTHER" id="PTHR37300:SF1">
    <property type="entry name" value="UPF0291 PROTEIN YNZC"/>
    <property type="match status" value="1"/>
</dbReference>
<evidence type="ECO:0000313" key="5">
    <source>
        <dbReference type="Proteomes" id="UP000677265"/>
    </source>
</evidence>
<evidence type="ECO:0000256" key="1">
    <source>
        <dbReference type="ARBA" id="ARBA00022490"/>
    </source>
</evidence>
<dbReference type="Pfam" id="PF05979">
    <property type="entry name" value="DUF896"/>
    <property type="match status" value="1"/>
</dbReference>
<evidence type="ECO:0000313" key="4">
    <source>
        <dbReference type="EMBL" id="MCH6266197.1"/>
    </source>
</evidence>
<dbReference type="Proteomes" id="UP000677265">
    <property type="component" value="Unassembled WGS sequence"/>
</dbReference>
<comment type="caution">
    <text evidence="3">The sequence shown here is derived from an EMBL/GenBank/DDBJ whole genome shotgun (WGS) entry which is preliminary data.</text>
</comment>
<dbReference type="GO" id="GO:0005737">
    <property type="term" value="C:cytoplasm"/>
    <property type="evidence" value="ECO:0007669"/>
    <property type="project" value="UniProtKB-SubCell"/>
</dbReference>
<dbReference type="SUPFAM" id="SSF158221">
    <property type="entry name" value="YnzC-like"/>
    <property type="match status" value="1"/>
</dbReference>
<gene>
    <name evidence="4" type="ORF">KHB02_011755</name>
    <name evidence="3" type="ORF">KHB02_04825</name>
</gene>
<dbReference type="PANTHER" id="PTHR37300">
    <property type="entry name" value="UPF0291 PROTEIN CBO2609/CLC_2481"/>
    <property type="match status" value="1"/>
</dbReference>